<comment type="subcellular location">
    <subcellularLocation>
        <location evidence="1">Cytoplasm</location>
    </subcellularLocation>
</comment>
<dbReference type="Gene3D" id="2.30.30.190">
    <property type="entry name" value="CAP Gly-rich-like domain"/>
    <property type="match status" value="1"/>
</dbReference>
<dbReference type="GO" id="GO:0051010">
    <property type="term" value="F:microtubule plus-end binding"/>
    <property type="evidence" value="ECO:0007669"/>
    <property type="project" value="TreeGrafter"/>
</dbReference>
<organism evidence="4 5">
    <name type="scientific">Austropuccinia psidii MF-1</name>
    <dbReference type="NCBI Taxonomy" id="1389203"/>
    <lineage>
        <taxon>Eukaryota</taxon>
        <taxon>Fungi</taxon>
        <taxon>Dikarya</taxon>
        <taxon>Basidiomycota</taxon>
        <taxon>Pucciniomycotina</taxon>
        <taxon>Pucciniomycetes</taxon>
        <taxon>Pucciniales</taxon>
        <taxon>Sphaerophragmiaceae</taxon>
        <taxon>Austropuccinia</taxon>
    </lineage>
</organism>
<gene>
    <name evidence="4" type="ORF">O181_082465</name>
</gene>
<proteinExistence type="predicted"/>
<dbReference type="GO" id="GO:0031122">
    <property type="term" value="P:cytoplasmic microtubule organization"/>
    <property type="evidence" value="ECO:0007669"/>
    <property type="project" value="TreeGrafter"/>
</dbReference>
<dbReference type="GO" id="GO:0005634">
    <property type="term" value="C:nucleus"/>
    <property type="evidence" value="ECO:0007669"/>
    <property type="project" value="TreeGrafter"/>
</dbReference>
<dbReference type="GO" id="GO:0035371">
    <property type="term" value="C:microtubule plus-end"/>
    <property type="evidence" value="ECO:0007669"/>
    <property type="project" value="TreeGrafter"/>
</dbReference>
<keyword evidence="5" id="KW-1185">Reference proteome</keyword>
<dbReference type="PROSITE" id="PS50245">
    <property type="entry name" value="CAP_GLY_2"/>
    <property type="match status" value="1"/>
</dbReference>
<name>A0A9Q3FRX2_9BASI</name>
<protein>
    <recommendedName>
        <fullName evidence="3">CAP-Gly domain-containing protein</fullName>
    </recommendedName>
</protein>
<dbReference type="OrthoDB" id="2500108at2759"/>
<sequence>MTSLVDAIPDPSVHYDEFDDVSQVEKFEISPEEYAKRNDTILAFKMRNKLGRFDDSIKANKAAPKPIDEAELIAKYPLGSRCEITSLSTESPLRGTLRFVGRVDFNEKQPFWIGVELDEPRGKNDGAVDGKRYFQCPPLRGIFLQPERVTIGNFPPLDPLEDEEI</sequence>
<dbReference type="PANTHER" id="PTHR18916:SF85">
    <property type="entry name" value="TUBULIN-FOLDING COFACTOR B"/>
    <property type="match status" value="1"/>
</dbReference>
<dbReference type="SMART" id="SM01052">
    <property type="entry name" value="CAP_GLY"/>
    <property type="match status" value="1"/>
</dbReference>
<dbReference type="AlphaFoldDB" id="A0A9Q3FRX2"/>
<evidence type="ECO:0000313" key="4">
    <source>
        <dbReference type="EMBL" id="MBW0542750.1"/>
    </source>
</evidence>
<dbReference type="InterPro" id="IPR000938">
    <property type="entry name" value="CAP-Gly_domain"/>
</dbReference>
<dbReference type="Proteomes" id="UP000765509">
    <property type="component" value="Unassembled WGS sequence"/>
</dbReference>
<dbReference type="GO" id="GO:0005938">
    <property type="term" value="C:cell cortex"/>
    <property type="evidence" value="ECO:0007669"/>
    <property type="project" value="TreeGrafter"/>
</dbReference>
<dbReference type="InterPro" id="IPR036859">
    <property type="entry name" value="CAP-Gly_dom_sf"/>
</dbReference>
<evidence type="ECO:0000256" key="1">
    <source>
        <dbReference type="ARBA" id="ARBA00004496"/>
    </source>
</evidence>
<dbReference type="EMBL" id="AVOT02047447">
    <property type="protein sequence ID" value="MBW0542750.1"/>
    <property type="molecule type" value="Genomic_DNA"/>
</dbReference>
<keyword evidence="2" id="KW-0963">Cytoplasm</keyword>
<dbReference type="SUPFAM" id="SSF74924">
    <property type="entry name" value="Cap-Gly domain"/>
    <property type="match status" value="1"/>
</dbReference>
<evidence type="ECO:0000259" key="3">
    <source>
        <dbReference type="PROSITE" id="PS50245"/>
    </source>
</evidence>
<dbReference type="PROSITE" id="PS00845">
    <property type="entry name" value="CAP_GLY_1"/>
    <property type="match status" value="1"/>
</dbReference>
<evidence type="ECO:0000256" key="2">
    <source>
        <dbReference type="ARBA" id="ARBA00022490"/>
    </source>
</evidence>
<accession>A0A9Q3FRX2</accession>
<evidence type="ECO:0000313" key="5">
    <source>
        <dbReference type="Proteomes" id="UP000765509"/>
    </source>
</evidence>
<comment type="caution">
    <text evidence="4">The sequence shown here is derived from an EMBL/GenBank/DDBJ whole genome shotgun (WGS) entry which is preliminary data.</text>
</comment>
<feature type="domain" description="CAP-Gly" evidence="3">
    <location>
        <begin position="112"/>
        <end position="145"/>
    </location>
</feature>
<reference evidence="4" key="1">
    <citation type="submission" date="2021-03" db="EMBL/GenBank/DDBJ databases">
        <title>Draft genome sequence of rust myrtle Austropuccinia psidii MF-1, a brazilian biotype.</title>
        <authorList>
            <person name="Quecine M.C."/>
            <person name="Pachon D.M.R."/>
            <person name="Bonatelli M.L."/>
            <person name="Correr F.H."/>
            <person name="Franceschini L.M."/>
            <person name="Leite T.F."/>
            <person name="Margarido G.R.A."/>
            <person name="Almeida C.A."/>
            <person name="Ferrarezi J.A."/>
            <person name="Labate C.A."/>
        </authorList>
    </citation>
    <scope>NUCLEOTIDE SEQUENCE</scope>
    <source>
        <strain evidence="4">MF-1</strain>
    </source>
</reference>
<dbReference type="Pfam" id="PF01302">
    <property type="entry name" value="CAP_GLY"/>
    <property type="match status" value="1"/>
</dbReference>
<dbReference type="PANTHER" id="PTHR18916">
    <property type="entry name" value="DYNACTIN 1-RELATED MICROTUBULE-BINDING"/>
    <property type="match status" value="1"/>
</dbReference>